<dbReference type="GO" id="GO:0009451">
    <property type="term" value="P:RNA modification"/>
    <property type="evidence" value="ECO:0007669"/>
    <property type="project" value="InterPro"/>
</dbReference>
<feature type="repeat" description="PPR" evidence="4">
    <location>
        <begin position="374"/>
        <end position="408"/>
    </location>
</feature>
<comment type="similarity">
    <text evidence="1">Belongs to the PPR family. PCMP-H subfamily.</text>
</comment>
<dbReference type="FunFam" id="1.25.40.10:FF:000343">
    <property type="entry name" value="Pentatricopeptide repeat-containing protein At3g58590"/>
    <property type="match status" value="1"/>
</dbReference>
<feature type="repeat" description="PPR" evidence="4">
    <location>
        <begin position="141"/>
        <end position="171"/>
    </location>
</feature>
<organism evidence="6 7">
    <name type="scientific">Escallonia rubra</name>
    <dbReference type="NCBI Taxonomy" id="112253"/>
    <lineage>
        <taxon>Eukaryota</taxon>
        <taxon>Viridiplantae</taxon>
        <taxon>Streptophyta</taxon>
        <taxon>Embryophyta</taxon>
        <taxon>Tracheophyta</taxon>
        <taxon>Spermatophyta</taxon>
        <taxon>Magnoliopsida</taxon>
        <taxon>eudicotyledons</taxon>
        <taxon>Gunneridae</taxon>
        <taxon>Pentapetalae</taxon>
        <taxon>asterids</taxon>
        <taxon>campanulids</taxon>
        <taxon>Escalloniales</taxon>
        <taxon>Escalloniaceae</taxon>
        <taxon>Escallonia</taxon>
    </lineage>
</organism>
<dbReference type="AlphaFoldDB" id="A0AA88QMW3"/>
<name>A0AA88QMW3_9ASTE</name>
<evidence type="ECO:0000256" key="4">
    <source>
        <dbReference type="PROSITE-ProRule" id="PRU00708"/>
    </source>
</evidence>
<dbReference type="PANTHER" id="PTHR24015:SF1767">
    <property type="entry name" value="OS01G0600400 PROTEIN"/>
    <property type="match status" value="1"/>
</dbReference>
<proteinExistence type="inferred from homology"/>
<dbReference type="InterPro" id="IPR046960">
    <property type="entry name" value="PPR_At4g14850-like_plant"/>
</dbReference>
<reference evidence="6" key="1">
    <citation type="submission" date="2022-12" db="EMBL/GenBank/DDBJ databases">
        <title>Draft genome assemblies for two species of Escallonia (Escalloniales).</title>
        <authorList>
            <person name="Chanderbali A."/>
            <person name="Dervinis C."/>
            <person name="Anghel I."/>
            <person name="Soltis D."/>
            <person name="Soltis P."/>
            <person name="Zapata F."/>
        </authorList>
    </citation>
    <scope>NUCLEOTIDE SEQUENCE</scope>
    <source>
        <strain evidence="6">UCBG92.1500</strain>
        <tissue evidence="6">Leaf</tissue>
    </source>
</reference>
<evidence type="ECO:0000259" key="5">
    <source>
        <dbReference type="Pfam" id="PF14432"/>
    </source>
</evidence>
<evidence type="ECO:0000256" key="1">
    <source>
        <dbReference type="ARBA" id="ARBA00006643"/>
    </source>
</evidence>
<keyword evidence="7" id="KW-1185">Reference proteome</keyword>
<dbReference type="InterPro" id="IPR002885">
    <property type="entry name" value="PPR_rpt"/>
</dbReference>
<gene>
    <name evidence="6" type="ORF">RJ640_003560</name>
</gene>
<evidence type="ECO:0000256" key="2">
    <source>
        <dbReference type="ARBA" id="ARBA00022737"/>
    </source>
</evidence>
<feature type="repeat" description="PPR" evidence="4">
    <location>
        <begin position="172"/>
        <end position="206"/>
    </location>
</feature>
<dbReference type="Pfam" id="PF13041">
    <property type="entry name" value="PPR_2"/>
    <property type="match status" value="6"/>
</dbReference>
<dbReference type="NCBIfam" id="TIGR00756">
    <property type="entry name" value="PPR"/>
    <property type="match status" value="5"/>
</dbReference>
<dbReference type="Pfam" id="PF20431">
    <property type="entry name" value="E_motif"/>
    <property type="match status" value="1"/>
</dbReference>
<dbReference type="PANTHER" id="PTHR24015">
    <property type="entry name" value="OS07G0578800 PROTEIN-RELATED"/>
    <property type="match status" value="1"/>
</dbReference>
<dbReference type="FunFam" id="1.25.40.10:FF:000031">
    <property type="entry name" value="Pentatricopeptide repeat-containing protein mitochondrial"/>
    <property type="match status" value="1"/>
</dbReference>
<keyword evidence="2" id="KW-0677">Repeat</keyword>
<feature type="repeat" description="PPR" evidence="4">
    <location>
        <begin position="475"/>
        <end position="509"/>
    </location>
</feature>
<dbReference type="Pfam" id="PF14432">
    <property type="entry name" value="DYW_deaminase"/>
    <property type="match status" value="1"/>
</dbReference>
<protein>
    <recommendedName>
        <fullName evidence="5">DYW domain-containing protein</fullName>
    </recommendedName>
</protein>
<feature type="repeat" description="PPR" evidence="4">
    <location>
        <begin position="677"/>
        <end position="711"/>
    </location>
</feature>
<dbReference type="Proteomes" id="UP001187471">
    <property type="component" value="Unassembled WGS sequence"/>
</dbReference>
<dbReference type="FunFam" id="1.25.40.10:FF:000361">
    <property type="entry name" value="Pentatricopeptide repeat-containing protein chloroplastic"/>
    <property type="match status" value="1"/>
</dbReference>
<dbReference type="FunFam" id="1.25.40.10:FF:000366">
    <property type="entry name" value="Pentatricopeptide (PPR) repeat-containing protein"/>
    <property type="match status" value="1"/>
</dbReference>
<evidence type="ECO:0000256" key="3">
    <source>
        <dbReference type="ARBA" id="ARBA00061659"/>
    </source>
</evidence>
<dbReference type="InterPro" id="IPR046848">
    <property type="entry name" value="E_motif"/>
</dbReference>
<feature type="domain" description="DYW" evidence="5">
    <location>
        <begin position="892"/>
        <end position="984"/>
    </location>
</feature>
<comment type="similarity">
    <text evidence="3">Belongs to the PPR family. PCMP-E subfamily.</text>
</comment>
<dbReference type="GO" id="GO:0008270">
    <property type="term" value="F:zinc ion binding"/>
    <property type="evidence" value="ECO:0007669"/>
    <property type="project" value="InterPro"/>
</dbReference>
<dbReference type="PROSITE" id="PS51375">
    <property type="entry name" value="PPR"/>
    <property type="match status" value="7"/>
</dbReference>
<dbReference type="Pfam" id="PF01535">
    <property type="entry name" value="PPR"/>
    <property type="match status" value="4"/>
</dbReference>
<dbReference type="InterPro" id="IPR011990">
    <property type="entry name" value="TPR-like_helical_dom_sf"/>
</dbReference>
<feature type="repeat" description="PPR" evidence="4">
    <location>
        <begin position="273"/>
        <end position="307"/>
    </location>
</feature>
<evidence type="ECO:0000313" key="6">
    <source>
        <dbReference type="EMBL" id="KAK2965840.1"/>
    </source>
</evidence>
<accession>A0AA88QMW3</accession>
<dbReference type="FunFam" id="1.25.40.10:FF:001325">
    <property type="entry name" value="Tetratricopeptide repeat (TPR)-like superfamily protein"/>
    <property type="match status" value="1"/>
</dbReference>
<sequence length="984" mass="110386">MPPILYPIPKPYMLLFPKKPQQHFSLSNCFLSSASASCAALDTPEPSTCSPLCSTKNPSCQPFNMFEKVPTKLPNPSWLKTKPSRTRAKSNFRSNGGIVVLDWKERLKWYSQVLKTCASSMSLREGRAVHGQVIKSGTDPDSHLWVSLINFYEKCGVLDNACQVFDEMPDRDVVSWTALIAGFLAKGHASEGVKLFCEMRGEGIKPNEFTLATALKACATRMDSKFGKQLHAEVIKVGVLPDVYVGSALVDLYAKCGEVEYADKVFSLMPEQNAVSWNALLNGYAQVGDSEQVLRLFCRMKETELMFNKFTLSTVLKGCANSGDLRHGQLVHTMGVKIGCEPDIFVGCSLVDMYSKCGQVDDALKVFLTIKNPDIVTWSAMISCLDQQGKKQEAAELFRLMKHKGLGPNQFTLASLISAATDLGDPLYCRSIHACVYKYGFDSEILLSNALITMYMKIDLASDSHQVFRGMSYWDVVSWNALLSGFHDKNTCDQGPRIFSQMLVEGFKPNMYTFISILRSCSTLLNLEFGKQVHTHIFKDALNGDGYIGTALMDMYAKCCSIKDVQLIFNRLNERDLFTWTVIIAGYAQADQGEKAIQYFSQMRRDGVKPNEFTLASCVRGCSGIASLENGRQLHSLAIKAGHFADLYVASSLADMYGKCGCIDDAEIIFKGMDLHDTVMWNTIICGYSQHGMGKKALKAFESMLDEGALPDWVTFIGILSACSHMGFTEAGKQYFHLMSEVYGITPLIEHYACMVDILGRAGKLQEVERLIENMKLTPNPLIWETVLGACKVHRNVELGERAAEILFQIEPEVDSNYILLSNIFAQKGRWDDVSKVRALMSNQGVKKEPGCSWVEVDAETHVFLSQDASHPRIRDIYKTLDELDQKLTLVGYIPNTDYVLHNVTDKEKRQNLLHHSERLALAFALINNIPNKKIRIFKNLRICGDCHEYMKLISDVTRQKIVVRDLNRFHHFHNGTCSCKDYW</sequence>
<dbReference type="GO" id="GO:0003723">
    <property type="term" value="F:RNA binding"/>
    <property type="evidence" value="ECO:0007669"/>
    <property type="project" value="InterPro"/>
</dbReference>
<dbReference type="InterPro" id="IPR032867">
    <property type="entry name" value="DYW_dom"/>
</dbReference>
<dbReference type="EMBL" id="JAVXUO010003177">
    <property type="protein sequence ID" value="KAK2965840.1"/>
    <property type="molecule type" value="Genomic_DNA"/>
</dbReference>
<comment type="caution">
    <text evidence="6">The sequence shown here is derived from an EMBL/GenBank/DDBJ whole genome shotgun (WGS) entry which is preliminary data.</text>
</comment>
<evidence type="ECO:0000313" key="7">
    <source>
        <dbReference type="Proteomes" id="UP001187471"/>
    </source>
</evidence>
<dbReference type="FunFam" id="1.25.40.10:FF:000073">
    <property type="entry name" value="Pentatricopeptide repeat-containing protein chloroplastic"/>
    <property type="match status" value="1"/>
</dbReference>
<feature type="repeat" description="PPR" evidence="4">
    <location>
        <begin position="576"/>
        <end position="610"/>
    </location>
</feature>
<dbReference type="Gene3D" id="1.25.40.10">
    <property type="entry name" value="Tetratricopeptide repeat domain"/>
    <property type="match status" value="7"/>
</dbReference>